<feature type="non-terminal residue" evidence="1">
    <location>
        <position position="1"/>
    </location>
</feature>
<sequence length="210" mass="22606">DDEVLDWDDGEDQAPAASGPIDDADGVSLGSDSGDENENAAPFVEEGSATSRITSPLIQEADTASRPASPNSLTSLQRKDSYSSSRTTKPMHTVLVDSPKNQHRSQRSKSKPLSSAQMMLHGLPPKPVTSAVSFLPSSQSSLTEATAMVARETAKGKSGGGINKSTVVKPVYKDEVDSLPPNWEIRHPRSGGKQVYYYNNRTHESTWTHP</sequence>
<comment type="caution">
    <text evidence="1">The sequence shown here is derived from an EMBL/GenBank/DDBJ whole genome shotgun (WGS) entry which is preliminary data.</text>
</comment>
<gene>
    <name evidence="1" type="ORF">F5876DRAFT_22583</name>
</gene>
<evidence type="ECO:0000313" key="2">
    <source>
        <dbReference type="Proteomes" id="UP001163835"/>
    </source>
</evidence>
<keyword evidence="2" id="KW-1185">Reference proteome</keyword>
<reference evidence="1" key="1">
    <citation type="submission" date="2022-09" db="EMBL/GenBank/DDBJ databases">
        <title>A Global Phylogenomic Analysis of the Shiitake Genus Lentinula.</title>
        <authorList>
            <consortium name="DOE Joint Genome Institute"/>
            <person name="Sierra-Patev S."/>
            <person name="Min B."/>
            <person name="Naranjo-Ortiz M."/>
            <person name="Looney B."/>
            <person name="Konkel Z."/>
            <person name="Slot J.C."/>
            <person name="Sakamoto Y."/>
            <person name="Steenwyk J.L."/>
            <person name="Rokas A."/>
            <person name="Carro J."/>
            <person name="Camarero S."/>
            <person name="Ferreira P."/>
            <person name="Molpeceres G."/>
            <person name="Ruiz-Duenas F.J."/>
            <person name="Serrano A."/>
            <person name="Henrissat B."/>
            <person name="Drula E."/>
            <person name="Hughes K.W."/>
            <person name="Mata J.L."/>
            <person name="Ishikawa N.K."/>
            <person name="Vargas-Isla R."/>
            <person name="Ushijima S."/>
            <person name="Smith C.A."/>
            <person name="Ahrendt S."/>
            <person name="Andreopoulos W."/>
            <person name="He G."/>
            <person name="Labutti K."/>
            <person name="Lipzen A."/>
            <person name="Ng V."/>
            <person name="Riley R."/>
            <person name="Sandor L."/>
            <person name="Barry K."/>
            <person name="Martinez A.T."/>
            <person name="Xiao Y."/>
            <person name="Gibbons J.G."/>
            <person name="Terashima K."/>
            <person name="Grigoriev I.V."/>
            <person name="Hibbett D.S."/>
        </authorList>
    </citation>
    <scope>NUCLEOTIDE SEQUENCE</scope>
    <source>
        <strain evidence="1">TMI1499</strain>
    </source>
</reference>
<proteinExistence type="predicted"/>
<accession>A0ACC1TVK7</accession>
<dbReference type="Proteomes" id="UP001163835">
    <property type="component" value="Unassembled WGS sequence"/>
</dbReference>
<organism evidence="1 2">
    <name type="scientific">Lentinula aff. lateritia</name>
    <dbReference type="NCBI Taxonomy" id="2804960"/>
    <lineage>
        <taxon>Eukaryota</taxon>
        <taxon>Fungi</taxon>
        <taxon>Dikarya</taxon>
        <taxon>Basidiomycota</taxon>
        <taxon>Agaricomycotina</taxon>
        <taxon>Agaricomycetes</taxon>
        <taxon>Agaricomycetidae</taxon>
        <taxon>Agaricales</taxon>
        <taxon>Marasmiineae</taxon>
        <taxon>Omphalotaceae</taxon>
        <taxon>Lentinula</taxon>
    </lineage>
</organism>
<protein>
    <submittedName>
        <fullName evidence="1">Uncharacterized protein</fullName>
    </submittedName>
</protein>
<name>A0ACC1TVK7_9AGAR</name>
<evidence type="ECO:0000313" key="1">
    <source>
        <dbReference type="EMBL" id="KAJ3808574.1"/>
    </source>
</evidence>
<feature type="non-terminal residue" evidence="1">
    <location>
        <position position="210"/>
    </location>
</feature>
<dbReference type="EMBL" id="MU795213">
    <property type="protein sequence ID" value="KAJ3808574.1"/>
    <property type="molecule type" value="Genomic_DNA"/>
</dbReference>